<dbReference type="InterPro" id="IPR011330">
    <property type="entry name" value="Glyco_hydro/deAcase_b/a-brl"/>
</dbReference>
<reference evidence="1" key="1">
    <citation type="submission" date="2021-01" db="EMBL/GenBank/DDBJ databases">
        <title>Marivirga sp. nov., isolated from intertidal surface sediments.</title>
        <authorList>
            <person name="Zhang M."/>
        </authorList>
    </citation>
    <scope>NUCLEOTIDE SEQUENCE</scope>
    <source>
        <strain evidence="1">SM1354</strain>
    </source>
</reference>
<sequence length="253" mass="27969">MEIDLNCDLGESYGNFKVGNDEAVFPFLSSCNIACGAHGGDPLTIEKTVQLAKKYNVQVGAHPSYPDLEGFGRRKMTLFAAELSAQVKTQIAVIDGLCRSYGIELKYVKAHGALYNHLNQNAADAQVFTKAISEYNDKLSIMGLPNSTLHQAAKHQKVAYIREGFIDRLYQTDGSLSPRSEKGAVFDSIDQMIEQFKSIVIKKSVKTSEGNHIDIEVDSLCIHGDNPKITNLMIQLTEVIKLENITIRKSRTS</sequence>
<dbReference type="AlphaFoldDB" id="A0A937DJY1"/>
<dbReference type="CDD" id="cd10787">
    <property type="entry name" value="LamB_YcsF_like"/>
    <property type="match status" value="1"/>
</dbReference>
<keyword evidence="2" id="KW-1185">Reference proteome</keyword>
<dbReference type="PANTHER" id="PTHR30292:SF0">
    <property type="entry name" value="5-OXOPROLINASE SUBUNIT A"/>
    <property type="match status" value="1"/>
</dbReference>
<dbReference type="NCBIfam" id="NF003814">
    <property type="entry name" value="PRK05406.1-3"/>
    <property type="match status" value="1"/>
</dbReference>
<accession>A0A937DJY1</accession>
<organism evidence="1 2">
    <name type="scientific">Marivirga atlantica</name>
    <dbReference type="NCBI Taxonomy" id="1548457"/>
    <lineage>
        <taxon>Bacteria</taxon>
        <taxon>Pseudomonadati</taxon>
        <taxon>Bacteroidota</taxon>
        <taxon>Cytophagia</taxon>
        <taxon>Cytophagales</taxon>
        <taxon>Marivirgaceae</taxon>
        <taxon>Marivirga</taxon>
    </lineage>
</organism>
<dbReference type="Gene3D" id="3.20.20.370">
    <property type="entry name" value="Glycoside hydrolase/deacetylase"/>
    <property type="match status" value="1"/>
</dbReference>
<name>A0A937DJY1_9BACT</name>
<proteinExistence type="predicted"/>
<evidence type="ECO:0000313" key="2">
    <source>
        <dbReference type="Proteomes" id="UP000642920"/>
    </source>
</evidence>
<dbReference type="PANTHER" id="PTHR30292">
    <property type="entry name" value="UNCHARACTERIZED PROTEIN YBGL-RELATED"/>
    <property type="match status" value="1"/>
</dbReference>
<dbReference type="NCBIfam" id="NF003816">
    <property type="entry name" value="PRK05406.1-5"/>
    <property type="match status" value="1"/>
</dbReference>
<dbReference type="SUPFAM" id="SSF88713">
    <property type="entry name" value="Glycoside hydrolase/deacetylase"/>
    <property type="match status" value="1"/>
</dbReference>
<dbReference type="RefSeq" id="WP_201922913.1">
    <property type="nucleotide sequence ID" value="NZ_JAERQG010000004.1"/>
</dbReference>
<gene>
    <name evidence="1" type="ORF">JKP34_14280</name>
</gene>
<dbReference type="EMBL" id="JAERQG010000004">
    <property type="protein sequence ID" value="MBL0766430.1"/>
    <property type="molecule type" value="Genomic_DNA"/>
</dbReference>
<protein>
    <submittedName>
        <fullName evidence="1">LamB/YcsF family protein</fullName>
    </submittedName>
</protein>
<dbReference type="InterPro" id="IPR005501">
    <property type="entry name" value="LamB/YcsF/PxpA-like"/>
</dbReference>
<dbReference type="Proteomes" id="UP000642920">
    <property type="component" value="Unassembled WGS sequence"/>
</dbReference>
<evidence type="ECO:0000313" key="1">
    <source>
        <dbReference type="EMBL" id="MBL0766430.1"/>
    </source>
</evidence>
<comment type="caution">
    <text evidence="1">The sequence shown here is derived from an EMBL/GenBank/DDBJ whole genome shotgun (WGS) entry which is preliminary data.</text>
</comment>
<dbReference type="GO" id="GO:0005975">
    <property type="term" value="P:carbohydrate metabolic process"/>
    <property type="evidence" value="ECO:0007669"/>
    <property type="project" value="InterPro"/>
</dbReference>
<dbReference type="Pfam" id="PF03746">
    <property type="entry name" value="LamB_YcsF"/>
    <property type="match status" value="1"/>
</dbReference>